<evidence type="ECO:0000259" key="7">
    <source>
        <dbReference type="Pfam" id="PF13354"/>
    </source>
</evidence>
<sequence>MQRRHFVAATLVMGSGSFLGLAGCASRQSAHPRADRALHKALALIEAQSGGRLGVYAFDGETGGEAGYRSDERFPMCSTFKTLLAAHVLYLGQTGALDLGQQVLVTSADMVPYAPVTEKYKDQPGGISLLELSEAIVVLSDNVAANLLLRASGGPEALTAWLRTLGDKTTRLDRIEPLLNTAVPGDPRDTTTPRAMQASLQALLQGDVLKGYGRAMLQQWLTDSRTGDKRVRAGLPAEWRVGGKTGGGANSTANDSLIAWPNAASEGLIITAFLTGGERTTAQSDEVMAKVGAAIAQWHAAL</sequence>
<dbReference type="Pfam" id="PF13354">
    <property type="entry name" value="Beta-lactamase2"/>
    <property type="match status" value="1"/>
</dbReference>
<dbReference type="PANTHER" id="PTHR35333:SF3">
    <property type="entry name" value="BETA-LACTAMASE-TYPE TRANSPEPTIDASE FOLD CONTAINING PROTEIN"/>
    <property type="match status" value="1"/>
</dbReference>
<evidence type="ECO:0000256" key="4">
    <source>
        <dbReference type="ARBA" id="ARBA00022801"/>
    </source>
</evidence>
<comment type="similarity">
    <text evidence="2 6">Belongs to the class-A beta-lactamase family.</text>
</comment>
<dbReference type="EC" id="3.5.2.6" evidence="3 6"/>
<keyword evidence="5 6" id="KW-0046">Antibiotic resistance</keyword>
<dbReference type="AlphaFoldDB" id="A0A7G5ED83"/>
<organism evidence="8 9">
    <name type="scientific">Comamonas piscis</name>
    <dbReference type="NCBI Taxonomy" id="1562974"/>
    <lineage>
        <taxon>Bacteria</taxon>
        <taxon>Pseudomonadati</taxon>
        <taxon>Pseudomonadota</taxon>
        <taxon>Betaproteobacteria</taxon>
        <taxon>Burkholderiales</taxon>
        <taxon>Comamonadaceae</taxon>
        <taxon>Comamonas</taxon>
    </lineage>
</organism>
<dbReference type="KEGG" id="cpis:HS961_03440"/>
<evidence type="ECO:0000256" key="1">
    <source>
        <dbReference type="ARBA" id="ARBA00001526"/>
    </source>
</evidence>
<dbReference type="GO" id="GO:0030655">
    <property type="term" value="P:beta-lactam antibiotic catabolic process"/>
    <property type="evidence" value="ECO:0007669"/>
    <property type="project" value="InterPro"/>
</dbReference>
<protein>
    <recommendedName>
        <fullName evidence="3 6">Beta-lactamase</fullName>
        <ecNumber evidence="3 6">3.5.2.6</ecNumber>
    </recommendedName>
</protein>
<dbReference type="Proteomes" id="UP000515240">
    <property type="component" value="Chromosome"/>
</dbReference>
<dbReference type="InterPro" id="IPR045155">
    <property type="entry name" value="Beta-lactam_cat"/>
</dbReference>
<dbReference type="PANTHER" id="PTHR35333">
    <property type="entry name" value="BETA-LACTAMASE"/>
    <property type="match status" value="1"/>
</dbReference>
<feature type="domain" description="Beta-lactamase class A catalytic" evidence="7">
    <location>
        <begin position="54"/>
        <end position="270"/>
    </location>
</feature>
<dbReference type="PRINTS" id="PR00118">
    <property type="entry name" value="BLACTAMASEA"/>
</dbReference>
<keyword evidence="9" id="KW-1185">Reference proteome</keyword>
<evidence type="ECO:0000256" key="5">
    <source>
        <dbReference type="ARBA" id="ARBA00023251"/>
    </source>
</evidence>
<evidence type="ECO:0000313" key="9">
    <source>
        <dbReference type="Proteomes" id="UP000515240"/>
    </source>
</evidence>
<dbReference type="SUPFAM" id="SSF56601">
    <property type="entry name" value="beta-lactamase/transpeptidase-like"/>
    <property type="match status" value="1"/>
</dbReference>
<dbReference type="NCBIfam" id="NF033103">
    <property type="entry name" value="bla_class_A"/>
    <property type="match status" value="1"/>
</dbReference>
<accession>A0A7G5ED83</accession>
<dbReference type="GO" id="GO:0008800">
    <property type="term" value="F:beta-lactamase activity"/>
    <property type="evidence" value="ECO:0007669"/>
    <property type="project" value="UniProtKB-UniRule"/>
</dbReference>
<dbReference type="PROSITE" id="PS51257">
    <property type="entry name" value="PROKAR_LIPOPROTEIN"/>
    <property type="match status" value="1"/>
</dbReference>
<name>A0A7G5ED83_9BURK</name>
<dbReference type="GO" id="GO:0046677">
    <property type="term" value="P:response to antibiotic"/>
    <property type="evidence" value="ECO:0007669"/>
    <property type="project" value="UniProtKB-UniRule"/>
</dbReference>
<keyword evidence="4 6" id="KW-0378">Hydrolase</keyword>
<dbReference type="EMBL" id="CP058554">
    <property type="protein sequence ID" value="QMV71958.1"/>
    <property type="molecule type" value="Genomic_DNA"/>
</dbReference>
<proteinExistence type="inferred from homology"/>
<gene>
    <name evidence="8" type="primary">bla</name>
    <name evidence="8" type="ORF">HS961_03440</name>
</gene>
<evidence type="ECO:0000256" key="3">
    <source>
        <dbReference type="ARBA" id="ARBA00012865"/>
    </source>
</evidence>
<dbReference type="RefSeq" id="WP_182326385.1">
    <property type="nucleotide sequence ID" value="NZ_CP058554.1"/>
</dbReference>
<dbReference type="PROSITE" id="PS00146">
    <property type="entry name" value="BETA_LACTAMASE_A"/>
    <property type="match status" value="1"/>
</dbReference>
<dbReference type="InterPro" id="IPR012338">
    <property type="entry name" value="Beta-lactam/transpept-like"/>
</dbReference>
<evidence type="ECO:0000256" key="2">
    <source>
        <dbReference type="ARBA" id="ARBA00009009"/>
    </source>
</evidence>
<comment type="catalytic activity">
    <reaction evidence="1 6">
        <text>a beta-lactam + H2O = a substituted beta-amino acid</text>
        <dbReference type="Rhea" id="RHEA:20401"/>
        <dbReference type="ChEBI" id="CHEBI:15377"/>
        <dbReference type="ChEBI" id="CHEBI:35627"/>
        <dbReference type="ChEBI" id="CHEBI:140347"/>
        <dbReference type="EC" id="3.5.2.6"/>
    </reaction>
</comment>
<dbReference type="Gene3D" id="3.40.710.10">
    <property type="entry name" value="DD-peptidase/beta-lactamase superfamily"/>
    <property type="match status" value="1"/>
</dbReference>
<dbReference type="InterPro" id="IPR023650">
    <property type="entry name" value="Beta-lactam_class-A_AS"/>
</dbReference>
<reference evidence="8 9" key="1">
    <citation type="journal article" date="2020" name="G3 (Bethesda)">
        <title>CeMbio - The Caenorhabditis elegans Microbiome Resource.</title>
        <authorList>
            <person name="Dirksen P."/>
            <person name="Assie A."/>
            <person name="Zimmermann J."/>
            <person name="Zhang F."/>
            <person name="Tietje A.M."/>
            <person name="Marsh S.A."/>
            <person name="Felix M.A."/>
            <person name="Shapira M."/>
            <person name="Kaleta C."/>
            <person name="Schulenburg H."/>
            <person name="Samuel B."/>
        </authorList>
    </citation>
    <scope>NUCLEOTIDE SEQUENCE [LARGE SCALE GENOMIC DNA]</scope>
    <source>
        <strain evidence="8 9">BIGb0172</strain>
    </source>
</reference>
<evidence type="ECO:0000256" key="6">
    <source>
        <dbReference type="RuleBase" id="RU361140"/>
    </source>
</evidence>
<dbReference type="InterPro" id="IPR000871">
    <property type="entry name" value="Beta-lactam_class-A"/>
</dbReference>
<evidence type="ECO:0000313" key="8">
    <source>
        <dbReference type="EMBL" id="QMV71958.1"/>
    </source>
</evidence>